<feature type="transmembrane region" description="Helical" evidence="1">
    <location>
        <begin position="142"/>
        <end position="162"/>
    </location>
</feature>
<sequence length="250" mass="28133">MARFTSRPHRLILRDRPWLSWGLGCALILGGTIPLMVMGTNELDCHRTSANDGECHLRDSHLWGSQSRTIPLAIIEGAWVEQLGSERVNRGYQTKLQTRDGSINVGDHTGFREWHENLAQEINLFLEEPGQAELFARQDDRWLGWIFLVLFPSIGIVWILGFSKVGIVDFDQSLGTLTMGYQGVFSRQLSQYPLNHIQAIELKPSSAPKGSPEILVIQDSGKRISLDPLCRGSLMQQKQTVAQIRNFLGL</sequence>
<dbReference type="RefSeq" id="WP_277867098.1">
    <property type="nucleotide sequence ID" value="NZ_JAKKUT010000002.1"/>
</dbReference>
<keyword evidence="1" id="KW-0812">Transmembrane</keyword>
<dbReference type="Proteomes" id="UP001154265">
    <property type="component" value="Unassembled WGS sequence"/>
</dbReference>
<evidence type="ECO:0000256" key="1">
    <source>
        <dbReference type="SAM" id="Phobius"/>
    </source>
</evidence>
<comment type="caution">
    <text evidence="2">The sequence shown here is derived from an EMBL/GenBank/DDBJ whole genome shotgun (WGS) entry which is preliminary data.</text>
</comment>
<gene>
    <name evidence="2" type="ORF">L3556_09810</name>
</gene>
<dbReference type="EMBL" id="JAKKUT010000002">
    <property type="protein sequence ID" value="MDG2991222.1"/>
    <property type="molecule type" value="Genomic_DNA"/>
</dbReference>
<keyword evidence="1" id="KW-1133">Transmembrane helix</keyword>
<evidence type="ECO:0000313" key="2">
    <source>
        <dbReference type="EMBL" id="MDG2991222.1"/>
    </source>
</evidence>
<reference evidence="2" key="1">
    <citation type="journal article" date="2022" name="Genome Biol. Evol.">
        <title>A New Gene Family Diagnostic for Intracellular Biomineralization of Amorphous Ca Carbonates by Cyanobacteria.</title>
        <authorList>
            <person name="Benzerara K."/>
            <person name="Duprat E."/>
            <person name="Bitard-Feildel T."/>
            <person name="Caumes G."/>
            <person name="Cassier-Chauvat C."/>
            <person name="Chauvat F."/>
            <person name="Dezi M."/>
            <person name="Diop S.I."/>
            <person name="Gaschignard G."/>
            <person name="Gorgen S."/>
            <person name="Gugger M."/>
            <person name="Lopez-Garcia P."/>
            <person name="Millet M."/>
            <person name="Skouri-Panet F."/>
            <person name="Moreira D."/>
            <person name="Callebaut I."/>
        </authorList>
    </citation>
    <scope>NUCLEOTIDE SEQUENCE</scope>
    <source>
        <strain evidence="2">G9</strain>
    </source>
</reference>
<keyword evidence="1" id="KW-0472">Membrane</keyword>
<accession>A0ABT6F072</accession>
<name>A0ABT6F072_9SYNE</name>
<organism evidence="2 3">
    <name type="scientific">Candidatus Synechococcus calcipolaris G9</name>
    <dbReference type="NCBI Taxonomy" id="1497997"/>
    <lineage>
        <taxon>Bacteria</taxon>
        <taxon>Bacillati</taxon>
        <taxon>Cyanobacteriota</taxon>
        <taxon>Cyanophyceae</taxon>
        <taxon>Synechococcales</taxon>
        <taxon>Synechococcaceae</taxon>
        <taxon>Synechococcus</taxon>
    </lineage>
</organism>
<protein>
    <submittedName>
        <fullName evidence="2">Uncharacterized protein</fullName>
    </submittedName>
</protein>
<keyword evidence="3" id="KW-1185">Reference proteome</keyword>
<feature type="transmembrane region" description="Helical" evidence="1">
    <location>
        <begin position="21"/>
        <end position="39"/>
    </location>
</feature>
<proteinExistence type="predicted"/>
<reference evidence="2" key="2">
    <citation type="submission" date="2022-01" db="EMBL/GenBank/DDBJ databases">
        <authorList>
            <person name="Zivanovic Y."/>
            <person name="Moreira D."/>
            <person name="Lopez-Garcia P."/>
        </authorList>
    </citation>
    <scope>NUCLEOTIDE SEQUENCE</scope>
    <source>
        <strain evidence="2">G9</strain>
    </source>
</reference>
<evidence type="ECO:0000313" key="3">
    <source>
        <dbReference type="Proteomes" id="UP001154265"/>
    </source>
</evidence>